<dbReference type="Proteomes" id="UP000445696">
    <property type="component" value="Unassembled WGS sequence"/>
</dbReference>
<name>A0A845MJR0_9PROT</name>
<protein>
    <submittedName>
        <fullName evidence="1">Periplasmic heavy metal sensor</fullName>
    </submittedName>
</protein>
<comment type="caution">
    <text evidence="1">The sequence shown here is derived from an EMBL/GenBank/DDBJ whole genome shotgun (WGS) entry which is preliminary data.</text>
</comment>
<keyword evidence="2" id="KW-1185">Reference proteome</keyword>
<sequence>MRISRQKILSAALILSLAVNVVIGGFVITQWVDHGDKRRHDRFHFDRRAAATVLGDEQQEKFEQLWKERRSSLRPYFKEFRQYREKLAELFSAETLDLPAINQTYADMIAKQIQIESYLQATMLELAKSLPEDKRAAFFMKGFHPPKKAPKPKKDAAE</sequence>
<proteinExistence type="predicted"/>
<dbReference type="Gene3D" id="1.20.120.1490">
    <property type="match status" value="1"/>
</dbReference>
<dbReference type="Pfam" id="PF13801">
    <property type="entry name" value="Metal_resist"/>
    <property type="match status" value="1"/>
</dbReference>
<evidence type="ECO:0000313" key="1">
    <source>
        <dbReference type="EMBL" id="MZR24313.1"/>
    </source>
</evidence>
<dbReference type="RefSeq" id="WP_161340758.1">
    <property type="nucleotide sequence ID" value="NZ_JBHSDG010000003.1"/>
</dbReference>
<evidence type="ECO:0000313" key="2">
    <source>
        <dbReference type="Proteomes" id="UP000445696"/>
    </source>
</evidence>
<organism evidence="1 2">
    <name type="scientific">Sneathiella chungangensis</name>
    <dbReference type="NCBI Taxonomy" id="1418234"/>
    <lineage>
        <taxon>Bacteria</taxon>
        <taxon>Pseudomonadati</taxon>
        <taxon>Pseudomonadota</taxon>
        <taxon>Alphaproteobacteria</taxon>
        <taxon>Sneathiellales</taxon>
        <taxon>Sneathiellaceae</taxon>
        <taxon>Sneathiella</taxon>
    </lineage>
</organism>
<dbReference type="EMBL" id="WTVA01000015">
    <property type="protein sequence ID" value="MZR24313.1"/>
    <property type="molecule type" value="Genomic_DNA"/>
</dbReference>
<dbReference type="AlphaFoldDB" id="A0A845MJR0"/>
<gene>
    <name evidence="1" type="ORF">GQF03_18410</name>
</gene>
<accession>A0A845MJR0</accession>
<reference evidence="1 2" key="1">
    <citation type="journal article" date="2014" name="Int. J. Syst. Evol. Microbiol.">
        <title>Sneathiella chungangensis sp. nov., isolated from a marine sand, and emended description of the genus Sneathiella.</title>
        <authorList>
            <person name="Siamphan C."/>
            <person name="Kim H."/>
            <person name="Lee J.S."/>
            <person name="Kim W."/>
        </authorList>
    </citation>
    <scope>NUCLEOTIDE SEQUENCE [LARGE SCALE GENOMIC DNA]</scope>
    <source>
        <strain evidence="1 2">KCTC 32476</strain>
    </source>
</reference>
<dbReference type="InterPro" id="IPR025961">
    <property type="entry name" value="Metal_resist"/>
</dbReference>